<keyword evidence="1 5" id="KW-0489">Methyltransferase</keyword>
<dbReference type="Pfam" id="PF13649">
    <property type="entry name" value="Methyltransf_25"/>
    <property type="match status" value="1"/>
</dbReference>
<gene>
    <name evidence="5" type="ORF">Fuma_01877</name>
</gene>
<organism evidence="5 6">
    <name type="scientific">Fuerstiella marisgermanici</name>
    <dbReference type="NCBI Taxonomy" id="1891926"/>
    <lineage>
        <taxon>Bacteria</taxon>
        <taxon>Pseudomonadati</taxon>
        <taxon>Planctomycetota</taxon>
        <taxon>Planctomycetia</taxon>
        <taxon>Planctomycetales</taxon>
        <taxon>Planctomycetaceae</taxon>
        <taxon>Fuerstiella</taxon>
    </lineage>
</organism>
<dbReference type="CDD" id="cd02440">
    <property type="entry name" value="AdoMet_MTases"/>
    <property type="match status" value="1"/>
</dbReference>
<reference evidence="5 6" key="1">
    <citation type="journal article" date="2016" name="Front. Microbiol.">
        <title>Fuerstia marisgermanicae gen. nov., sp. nov., an Unusual Member of the Phylum Planctomycetes from the German Wadden Sea.</title>
        <authorList>
            <person name="Kohn T."/>
            <person name="Heuer A."/>
            <person name="Jogler M."/>
            <person name="Vollmers J."/>
            <person name="Boedeker C."/>
            <person name="Bunk B."/>
            <person name="Rast P."/>
            <person name="Borchert D."/>
            <person name="Glockner I."/>
            <person name="Freese H.M."/>
            <person name="Klenk H.P."/>
            <person name="Overmann J."/>
            <person name="Kaster A.K."/>
            <person name="Rohde M."/>
            <person name="Wiegand S."/>
            <person name="Jogler C."/>
        </authorList>
    </citation>
    <scope>NUCLEOTIDE SEQUENCE [LARGE SCALE GENOMIC DNA]</scope>
    <source>
        <strain evidence="5 6">NH11</strain>
    </source>
</reference>
<evidence type="ECO:0000259" key="4">
    <source>
        <dbReference type="SMART" id="SM00650"/>
    </source>
</evidence>
<feature type="domain" description="Ribosomal RNA adenine methylase transferase N-terminal" evidence="4">
    <location>
        <begin position="38"/>
        <end position="173"/>
    </location>
</feature>
<evidence type="ECO:0000313" key="5">
    <source>
        <dbReference type="EMBL" id="APZ92267.1"/>
    </source>
</evidence>
<dbReference type="STRING" id="1891926.Fuma_01877"/>
<dbReference type="Gene3D" id="3.40.50.150">
    <property type="entry name" value="Vaccinia Virus protein VP39"/>
    <property type="match status" value="1"/>
</dbReference>
<name>A0A1P8WE14_9PLAN</name>
<keyword evidence="6" id="KW-1185">Reference proteome</keyword>
<dbReference type="Proteomes" id="UP000187735">
    <property type="component" value="Chromosome"/>
</dbReference>
<keyword evidence="3" id="KW-0949">S-adenosyl-L-methionine</keyword>
<dbReference type="InterPro" id="IPR020598">
    <property type="entry name" value="rRNA_Ade_methylase_Trfase_N"/>
</dbReference>
<evidence type="ECO:0000256" key="3">
    <source>
        <dbReference type="ARBA" id="ARBA00022691"/>
    </source>
</evidence>
<proteinExistence type="predicted"/>
<evidence type="ECO:0000256" key="2">
    <source>
        <dbReference type="ARBA" id="ARBA00022679"/>
    </source>
</evidence>
<keyword evidence="2 5" id="KW-0808">Transferase</keyword>
<dbReference type="AlphaFoldDB" id="A0A1P8WE14"/>
<dbReference type="GO" id="GO:0000179">
    <property type="term" value="F:rRNA (adenine-N6,N6-)-dimethyltransferase activity"/>
    <property type="evidence" value="ECO:0007669"/>
    <property type="project" value="InterPro"/>
</dbReference>
<protein>
    <submittedName>
        <fullName evidence="5">16S ribosomal RNA methyltransferase KsgA/Dim1 family protein</fullName>
    </submittedName>
</protein>
<dbReference type="SMART" id="SM00650">
    <property type="entry name" value="rADc"/>
    <property type="match status" value="1"/>
</dbReference>
<dbReference type="RefSeq" id="WP_083731925.1">
    <property type="nucleotide sequence ID" value="NZ_CP017641.1"/>
</dbReference>
<dbReference type="EMBL" id="CP017641">
    <property type="protein sequence ID" value="APZ92267.1"/>
    <property type="molecule type" value="Genomic_DNA"/>
</dbReference>
<dbReference type="InterPro" id="IPR029063">
    <property type="entry name" value="SAM-dependent_MTases_sf"/>
</dbReference>
<evidence type="ECO:0000256" key="1">
    <source>
        <dbReference type="ARBA" id="ARBA00022603"/>
    </source>
</evidence>
<dbReference type="InterPro" id="IPR041698">
    <property type="entry name" value="Methyltransf_25"/>
</dbReference>
<dbReference type="SUPFAM" id="SSF53335">
    <property type="entry name" value="S-adenosyl-L-methionine-dependent methyltransferases"/>
    <property type="match status" value="1"/>
</dbReference>
<dbReference type="OrthoDB" id="9805585at2"/>
<sequence length="196" mass="21662">MSDTTAYPNLLTRLWRYVVLFVRCPDDIASLAPSSAFLTRKLAGLPCVQNAKHIVELGPGDGGVTRDLLEAMSPQARLLAIELLPDLVEVLQSINDDRLIVEHADACELASLVETHHLKPVDVVVSGIPFSILDREPATQIIEAIYDSLTPGGTFVAYQVRDEINGLALKRFGEPEITWVPWNLPPVRLFQWTKPG</sequence>
<accession>A0A1P8WE14</accession>
<evidence type="ECO:0000313" key="6">
    <source>
        <dbReference type="Proteomes" id="UP000187735"/>
    </source>
</evidence>
<dbReference type="KEGG" id="fmr:Fuma_01877"/>